<dbReference type="PROSITE" id="PS51450">
    <property type="entry name" value="LRR"/>
    <property type="match status" value="3"/>
</dbReference>
<dbReference type="SUPFAM" id="SSF52047">
    <property type="entry name" value="RNI-like"/>
    <property type="match status" value="1"/>
</dbReference>
<dbReference type="FunFam" id="3.80.10.10:FF:000770">
    <property type="entry name" value="Uncharacterized protein"/>
    <property type="match status" value="1"/>
</dbReference>
<dbReference type="AlphaFoldDB" id="A0A7L0W3R3"/>
<evidence type="ECO:0000256" key="4">
    <source>
        <dbReference type="ARBA" id="ARBA00023180"/>
    </source>
</evidence>
<dbReference type="InterPro" id="IPR050333">
    <property type="entry name" value="SLRP"/>
</dbReference>
<feature type="signal peptide" evidence="6">
    <location>
        <begin position="1"/>
        <end position="18"/>
    </location>
</feature>
<dbReference type="Gene3D" id="3.80.10.10">
    <property type="entry name" value="Ribonuclease Inhibitor"/>
    <property type="match status" value="3"/>
</dbReference>
<dbReference type="Proteomes" id="UP000562322">
    <property type="component" value="Unassembled WGS sequence"/>
</dbReference>
<evidence type="ECO:0000313" key="7">
    <source>
        <dbReference type="EMBL" id="NXL85817.1"/>
    </source>
</evidence>
<keyword evidence="2 6" id="KW-0732">Signal</keyword>
<feature type="region of interest" description="Disordered" evidence="5">
    <location>
        <begin position="486"/>
        <end position="514"/>
    </location>
</feature>
<keyword evidence="4" id="KW-0325">Glycoprotein</keyword>
<dbReference type="SMART" id="SM00365">
    <property type="entry name" value="LRR_SD22"/>
    <property type="match status" value="5"/>
</dbReference>
<evidence type="ECO:0000256" key="2">
    <source>
        <dbReference type="ARBA" id="ARBA00022729"/>
    </source>
</evidence>
<evidence type="ECO:0000313" key="8">
    <source>
        <dbReference type="Proteomes" id="UP000562322"/>
    </source>
</evidence>
<dbReference type="OrthoDB" id="2020019at2759"/>
<feature type="chain" id="PRO_5029803990" evidence="6">
    <location>
        <begin position="19"/>
        <end position="514"/>
    </location>
</feature>
<dbReference type="PANTHER" id="PTHR45712:SF22">
    <property type="entry name" value="INSULIN-LIKE GROWTH FACTOR-BINDING PROTEIN COMPLEX ACID LABILE SUBUNIT"/>
    <property type="match status" value="1"/>
</dbReference>
<dbReference type="Pfam" id="PF13855">
    <property type="entry name" value="LRR_8"/>
    <property type="match status" value="5"/>
</dbReference>
<dbReference type="FunFam" id="3.80.10.10:FF:001360">
    <property type="entry name" value="Uncharacterized protein"/>
    <property type="match status" value="1"/>
</dbReference>
<proteinExistence type="predicted"/>
<keyword evidence="1" id="KW-0433">Leucine-rich repeat</keyword>
<dbReference type="InterPro" id="IPR003591">
    <property type="entry name" value="Leu-rich_rpt_typical-subtyp"/>
</dbReference>
<feature type="compositionally biased region" description="Basic and acidic residues" evidence="5">
    <location>
        <begin position="486"/>
        <end position="497"/>
    </location>
</feature>
<feature type="non-terminal residue" evidence="7">
    <location>
        <position position="514"/>
    </location>
</feature>
<comment type="caution">
    <text evidence="7">The sequence shown here is derived from an EMBL/GenBank/DDBJ whole genome shotgun (WGS) entry which is preliminary data.</text>
</comment>
<reference evidence="7 8" key="1">
    <citation type="submission" date="2019-09" db="EMBL/GenBank/DDBJ databases">
        <title>Bird 10,000 Genomes (B10K) Project - Family phase.</title>
        <authorList>
            <person name="Zhang G."/>
        </authorList>
    </citation>
    <scope>NUCLEOTIDE SEQUENCE [LARGE SCALE GENOMIC DNA]</scope>
    <source>
        <strain evidence="7">B10K-DU-001-39</strain>
        <tissue evidence="7">Muscle</tissue>
    </source>
</reference>
<dbReference type="InterPro" id="IPR001611">
    <property type="entry name" value="Leu-rich_rpt"/>
</dbReference>
<protein>
    <submittedName>
        <fullName evidence="7">NEPN protein</fullName>
    </submittedName>
</protein>
<evidence type="ECO:0000256" key="1">
    <source>
        <dbReference type="ARBA" id="ARBA00022614"/>
    </source>
</evidence>
<dbReference type="SUPFAM" id="SSF52058">
    <property type="entry name" value="L domain-like"/>
    <property type="match status" value="1"/>
</dbReference>
<feature type="compositionally biased region" description="Acidic residues" evidence="5">
    <location>
        <begin position="504"/>
        <end position="514"/>
    </location>
</feature>
<accession>A0A7L0W3R3</accession>
<evidence type="ECO:0000256" key="5">
    <source>
        <dbReference type="SAM" id="MobiDB-lite"/>
    </source>
</evidence>
<feature type="non-terminal residue" evidence="7">
    <location>
        <position position="1"/>
    </location>
</feature>
<dbReference type="SMART" id="SM00369">
    <property type="entry name" value="LRR_TYP"/>
    <property type="match status" value="11"/>
</dbReference>
<dbReference type="SMART" id="SM00364">
    <property type="entry name" value="LRR_BAC"/>
    <property type="match status" value="7"/>
</dbReference>
<organism evidence="7 8">
    <name type="scientific">Alectura lathami</name>
    <name type="common">Australian brush turkey</name>
    <dbReference type="NCBI Taxonomy" id="81907"/>
    <lineage>
        <taxon>Eukaryota</taxon>
        <taxon>Metazoa</taxon>
        <taxon>Chordata</taxon>
        <taxon>Craniata</taxon>
        <taxon>Vertebrata</taxon>
        <taxon>Euteleostomi</taxon>
        <taxon>Archelosauria</taxon>
        <taxon>Archosauria</taxon>
        <taxon>Dinosauria</taxon>
        <taxon>Saurischia</taxon>
        <taxon>Theropoda</taxon>
        <taxon>Coelurosauria</taxon>
        <taxon>Aves</taxon>
        <taxon>Neognathae</taxon>
        <taxon>Galloanserae</taxon>
        <taxon>Galliformes</taxon>
        <taxon>Megapodiidae</taxon>
        <taxon>Alectura</taxon>
    </lineage>
</organism>
<keyword evidence="8" id="KW-1185">Reference proteome</keyword>
<dbReference type="EMBL" id="VXAV01002902">
    <property type="protein sequence ID" value="NXL85817.1"/>
    <property type="molecule type" value="Genomic_DNA"/>
</dbReference>
<name>A0A7L0W3R3_ALELA</name>
<evidence type="ECO:0000256" key="3">
    <source>
        <dbReference type="ARBA" id="ARBA00022737"/>
    </source>
</evidence>
<sequence>MHLSCLLVFLLSCHSGLSTPCPRRCSCDRAQSVQCYRATEIPREIPSTTRRLYISHSKIKQLQITDFRQMSSLEELVLSCSGTESIENNTFKALSTLKSLELYKNQLKQIPIFLPSGLEVLKLADNSINTLHASDFEGLVKLRVLDIRNNLIATLPLSAFSSLCNLQSLILDGNNMESVSAPLRLPRLKHLSVADNKLTSFPTSFFASLQNLQFLSLSGNSLTKLPLDLPKSLLSLKLEKNRLKTVRLRDTKHLENLSELFLSENQLTSVDGAQLLPNLTTLELSKNHLQALPLRLPGRLQKLDCSNNLIQRVTAQDFQGLQDLKHLFLDNNAVNVFEAGALQQCAQLSNLALEQNLLISIPLRQVTLRLADTLARLDLKGNDIEDVGEQELKDLKQLQVLNLRNNKISALDRKVLEYLPRLRHLYLDGNPWNCTCDLLRTRGVLVAKGTDVRGGQCVAPAESRGESWMSSKKILQQCGDHLLSVEKGKEDRKKMKPSEASSAADDDYYDYELD</sequence>
<keyword evidence="3" id="KW-0677">Repeat</keyword>
<dbReference type="PANTHER" id="PTHR45712">
    <property type="entry name" value="AGAP008170-PA"/>
    <property type="match status" value="1"/>
</dbReference>
<gene>
    <name evidence="7" type="primary">Nepn</name>
    <name evidence="7" type="ORF">ALELAT_R12060</name>
</gene>
<dbReference type="InterPro" id="IPR032675">
    <property type="entry name" value="LRR_dom_sf"/>
</dbReference>
<evidence type="ECO:0000256" key="6">
    <source>
        <dbReference type="SAM" id="SignalP"/>
    </source>
</evidence>